<dbReference type="EMBL" id="CP025958">
    <property type="protein sequence ID" value="AWM37110.1"/>
    <property type="molecule type" value="Genomic_DNA"/>
</dbReference>
<name>A0A2Z3H7V6_9BACT</name>
<keyword evidence="2" id="KW-1185">Reference proteome</keyword>
<dbReference type="AlphaFoldDB" id="A0A2Z3H7V6"/>
<evidence type="ECO:0000313" key="1">
    <source>
        <dbReference type="EMBL" id="AWM37110.1"/>
    </source>
</evidence>
<accession>A0A2Z3H7V6</accession>
<dbReference type="KEGG" id="gog:C1280_08785"/>
<evidence type="ECO:0000313" key="2">
    <source>
        <dbReference type="Proteomes" id="UP000245802"/>
    </source>
</evidence>
<sequence>MSNFTALYDTCVLHLAPLRDFLMSRAEAKMFRARWTERIHEEWTRSLLEAANRPNPREARTHAAVDGCRGARLPHLRYEDLIDGLELPDPDDRQVLAATIRGRVDVIVMLNLKDFPPERRSPFGIEAHYPDVFIDHQLSLNQSD</sequence>
<dbReference type="RefSeq" id="WP_010037297.1">
    <property type="nucleotide sequence ID" value="NZ_CP025958.1"/>
</dbReference>
<proteinExistence type="predicted"/>
<protein>
    <submittedName>
        <fullName evidence="1">PIN domain-containing protein</fullName>
    </submittedName>
</protein>
<gene>
    <name evidence="1" type="ORF">C1280_08785</name>
</gene>
<reference evidence="1 2" key="1">
    <citation type="submission" date="2018-01" db="EMBL/GenBank/DDBJ databases">
        <title>G. obscuriglobus.</title>
        <authorList>
            <person name="Franke J."/>
            <person name="Blomberg W."/>
            <person name="Selmecki A."/>
        </authorList>
    </citation>
    <scope>NUCLEOTIDE SEQUENCE [LARGE SCALE GENOMIC DNA]</scope>
    <source>
        <strain evidence="1 2">DSM 5831</strain>
    </source>
</reference>
<organism evidence="1 2">
    <name type="scientific">Gemmata obscuriglobus</name>
    <dbReference type="NCBI Taxonomy" id="114"/>
    <lineage>
        <taxon>Bacteria</taxon>
        <taxon>Pseudomonadati</taxon>
        <taxon>Planctomycetota</taxon>
        <taxon>Planctomycetia</taxon>
        <taxon>Gemmatales</taxon>
        <taxon>Gemmataceae</taxon>
        <taxon>Gemmata</taxon>
    </lineage>
</organism>
<dbReference type="Proteomes" id="UP000245802">
    <property type="component" value="Chromosome"/>
</dbReference>